<dbReference type="STRING" id="111015.AXF14_00420"/>
<dbReference type="GO" id="GO:0005524">
    <property type="term" value="F:ATP binding"/>
    <property type="evidence" value="ECO:0007669"/>
    <property type="project" value="UniProtKB-KW"/>
</dbReference>
<comment type="catalytic activity">
    <reaction evidence="1">
        <text>L-aspartyl-tRNA(Asn) + L-glutamine + ATP + H2O = L-asparaginyl-tRNA(Asn) + L-glutamate + ADP + phosphate + 2 H(+)</text>
        <dbReference type="Rhea" id="RHEA:14513"/>
        <dbReference type="Rhea" id="RHEA-COMP:9674"/>
        <dbReference type="Rhea" id="RHEA-COMP:9677"/>
        <dbReference type="ChEBI" id="CHEBI:15377"/>
        <dbReference type="ChEBI" id="CHEBI:15378"/>
        <dbReference type="ChEBI" id="CHEBI:29985"/>
        <dbReference type="ChEBI" id="CHEBI:30616"/>
        <dbReference type="ChEBI" id="CHEBI:43474"/>
        <dbReference type="ChEBI" id="CHEBI:58359"/>
        <dbReference type="ChEBI" id="CHEBI:78515"/>
        <dbReference type="ChEBI" id="CHEBI:78516"/>
        <dbReference type="ChEBI" id="CHEBI:456216"/>
    </reaction>
</comment>
<comment type="similarity">
    <text evidence="1">Belongs to the GatC family.</text>
</comment>
<evidence type="ECO:0000313" key="2">
    <source>
        <dbReference type="EMBL" id="AMD86353.1"/>
    </source>
</evidence>
<keyword evidence="1" id="KW-0436">Ligase</keyword>
<accession>A0A0X8JDD0</accession>
<dbReference type="KEGG" id="ard:AXF14_00420"/>
<keyword evidence="1" id="KW-0547">Nucleotide-binding</keyword>
<protein>
    <recommendedName>
        <fullName evidence="1">Aspartyl/glutamyl-tRNA(Asn/Gln) amidotransferase subunit C</fullName>
        <shortName evidence="1">Asp/Glu-ADT subunit C</shortName>
        <ecNumber evidence="1">6.3.5.-</ecNumber>
    </recommendedName>
</protein>
<keyword evidence="2" id="KW-0808">Transferase</keyword>
<sequence length="101" mass="10459">MSAISKDEVARVAALARVALTDEEVTRLAGELDAVASSFARVTSVVTLDLPATSHPVPLTNVLREDVAGPTLDVDELLAGAPASEESMFLVPQILGEDSAS</sequence>
<dbReference type="InterPro" id="IPR036113">
    <property type="entry name" value="Asp/Glu-ADT_sf_sub_c"/>
</dbReference>
<dbReference type="EMBL" id="CP014228">
    <property type="protein sequence ID" value="AMD86353.1"/>
    <property type="molecule type" value="Genomic_DNA"/>
</dbReference>
<evidence type="ECO:0000313" key="3">
    <source>
        <dbReference type="Proteomes" id="UP000065220"/>
    </source>
</evidence>
<dbReference type="Proteomes" id="UP000065220">
    <property type="component" value="Chromosome"/>
</dbReference>
<dbReference type="HAMAP" id="MF_00122">
    <property type="entry name" value="GatC"/>
    <property type="match status" value="1"/>
</dbReference>
<dbReference type="GO" id="GO:0006412">
    <property type="term" value="P:translation"/>
    <property type="evidence" value="ECO:0007669"/>
    <property type="project" value="UniProtKB-UniRule"/>
</dbReference>
<organism evidence="2 3">
    <name type="scientific">Actinomyces radicidentis</name>
    <dbReference type="NCBI Taxonomy" id="111015"/>
    <lineage>
        <taxon>Bacteria</taxon>
        <taxon>Bacillati</taxon>
        <taxon>Actinomycetota</taxon>
        <taxon>Actinomycetes</taxon>
        <taxon>Actinomycetales</taxon>
        <taxon>Actinomycetaceae</taxon>
        <taxon>Actinomyces</taxon>
    </lineage>
</organism>
<name>A0A0X8JDD0_ACTRD</name>
<dbReference type="Pfam" id="PF02686">
    <property type="entry name" value="GatC"/>
    <property type="match status" value="1"/>
</dbReference>
<comment type="subunit">
    <text evidence="1">Heterotrimer of A, B and C subunits.</text>
</comment>
<dbReference type="GO" id="GO:0050566">
    <property type="term" value="F:asparaginyl-tRNA synthase (glutamine-hydrolyzing) activity"/>
    <property type="evidence" value="ECO:0007669"/>
    <property type="project" value="RHEA"/>
</dbReference>
<dbReference type="GO" id="GO:0050567">
    <property type="term" value="F:glutaminyl-tRNA synthase (glutamine-hydrolyzing) activity"/>
    <property type="evidence" value="ECO:0007669"/>
    <property type="project" value="UniProtKB-UniRule"/>
</dbReference>
<proteinExistence type="inferred from homology"/>
<dbReference type="SUPFAM" id="SSF141000">
    <property type="entry name" value="Glu-tRNAGln amidotransferase C subunit"/>
    <property type="match status" value="1"/>
</dbReference>
<comment type="catalytic activity">
    <reaction evidence="1">
        <text>L-glutamyl-tRNA(Gln) + L-glutamine + ATP + H2O = L-glutaminyl-tRNA(Gln) + L-glutamate + ADP + phosphate + H(+)</text>
        <dbReference type="Rhea" id="RHEA:17521"/>
        <dbReference type="Rhea" id="RHEA-COMP:9681"/>
        <dbReference type="Rhea" id="RHEA-COMP:9684"/>
        <dbReference type="ChEBI" id="CHEBI:15377"/>
        <dbReference type="ChEBI" id="CHEBI:15378"/>
        <dbReference type="ChEBI" id="CHEBI:29985"/>
        <dbReference type="ChEBI" id="CHEBI:30616"/>
        <dbReference type="ChEBI" id="CHEBI:43474"/>
        <dbReference type="ChEBI" id="CHEBI:58359"/>
        <dbReference type="ChEBI" id="CHEBI:78520"/>
        <dbReference type="ChEBI" id="CHEBI:78521"/>
        <dbReference type="ChEBI" id="CHEBI:456216"/>
    </reaction>
</comment>
<reference evidence="3" key="1">
    <citation type="submission" date="2016-02" db="EMBL/GenBank/DDBJ databases">
        <authorList>
            <person name="Holder M.E."/>
            <person name="Ajami N.J."/>
            <person name="Petrosino J.F."/>
        </authorList>
    </citation>
    <scope>NUCLEOTIDE SEQUENCE [LARGE SCALE GENOMIC DNA]</scope>
    <source>
        <strain evidence="3">CCUG 36733</strain>
    </source>
</reference>
<keyword evidence="1" id="KW-0648">Protein biosynthesis</keyword>
<dbReference type="NCBIfam" id="TIGR00135">
    <property type="entry name" value="gatC"/>
    <property type="match status" value="1"/>
</dbReference>
<dbReference type="AlphaFoldDB" id="A0A0X8JDD0"/>
<dbReference type="RefSeq" id="WP_067938997.1">
    <property type="nucleotide sequence ID" value="NZ_CP014228.1"/>
</dbReference>
<dbReference type="GO" id="GO:0006450">
    <property type="term" value="P:regulation of translational fidelity"/>
    <property type="evidence" value="ECO:0007669"/>
    <property type="project" value="InterPro"/>
</dbReference>
<dbReference type="GO" id="GO:0016740">
    <property type="term" value="F:transferase activity"/>
    <property type="evidence" value="ECO:0007669"/>
    <property type="project" value="UniProtKB-KW"/>
</dbReference>
<comment type="function">
    <text evidence="1">Allows the formation of correctly charged Asn-tRNA(Asn) or Gln-tRNA(Gln) through the transamidation of misacylated Asp-tRNA(Asn) or Glu-tRNA(Gln) in organisms which lack either or both of asparaginyl-tRNA or glutaminyl-tRNA synthetases. The reaction takes place in the presence of glutamine and ATP through an activated phospho-Asp-tRNA(Asn) or phospho-Glu-tRNA(Gln).</text>
</comment>
<dbReference type="InterPro" id="IPR003837">
    <property type="entry name" value="GatC"/>
</dbReference>
<dbReference type="EC" id="6.3.5.-" evidence="1"/>
<keyword evidence="1" id="KW-0067">ATP-binding</keyword>
<keyword evidence="3" id="KW-1185">Reference proteome</keyword>
<gene>
    <name evidence="1" type="primary">gatC</name>
    <name evidence="2" type="ORF">AXF14_00420</name>
</gene>
<dbReference type="Gene3D" id="1.10.20.60">
    <property type="entry name" value="Glu-tRNAGln amidotransferase C subunit, N-terminal domain"/>
    <property type="match status" value="1"/>
</dbReference>
<evidence type="ECO:0000256" key="1">
    <source>
        <dbReference type="HAMAP-Rule" id="MF_00122"/>
    </source>
</evidence>
<dbReference type="OrthoDB" id="5295223at2"/>